<dbReference type="Proteomes" id="UP000092445">
    <property type="component" value="Unassembled WGS sequence"/>
</dbReference>
<accession>A0A1A9ZNL6</accession>
<name>A0A1A9ZNL6_GLOPL</name>
<reference evidence="1" key="2">
    <citation type="submission" date="2020-05" db="UniProtKB">
        <authorList>
            <consortium name="EnsemblMetazoa"/>
        </authorList>
    </citation>
    <scope>IDENTIFICATION</scope>
    <source>
        <strain evidence="1">IAEA</strain>
    </source>
</reference>
<protein>
    <submittedName>
        <fullName evidence="1">Uncharacterized protein</fullName>
    </submittedName>
</protein>
<dbReference type="EnsemblMetazoa" id="GPAI020209-RA">
    <property type="protein sequence ID" value="GPAI020209-PA"/>
    <property type="gene ID" value="GPAI020209"/>
</dbReference>
<sequence>MYVNVVLQQYYWVVDPTTAYALYDFLLSPDLKCSMLDKHLLFEVVAKGLNYSLLFLLSVNLDEAETVVVRIGCFLNHSSNYLILTNHMLLSVDSWIWKINGLSPKNYLKLSKDFEMKIL</sequence>
<evidence type="ECO:0000313" key="2">
    <source>
        <dbReference type="Proteomes" id="UP000092445"/>
    </source>
</evidence>
<organism evidence="1 2">
    <name type="scientific">Glossina pallidipes</name>
    <name type="common">Tsetse fly</name>
    <dbReference type="NCBI Taxonomy" id="7398"/>
    <lineage>
        <taxon>Eukaryota</taxon>
        <taxon>Metazoa</taxon>
        <taxon>Ecdysozoa</taxon>
        <taxon>Arthropoda</taxon>
        <taxon>Hexapoda</taxon>
        <taxon>Insecta</taxon>
        <taxon>Pterygota</taxon>
        <taxon>Neoptera</taxon>
        <taxon>Endopterygota</taxon>
        <taxon>Diptera</taxon>
        <taxon>Brachycera</taxon>
        <taxon>Muscomorpha</taxon>
        <taxon>Hippoboscoidea</taxon>
        <taxon>Glossinidae</taxon>
        <taxon>Glossina</taxon>
    </lineage>
</organism>
<reference evidence="2" key="1">
    <citation type="submission" date="2014-03" db="EMBL/GenBank/DDBJ databases">
        <authorList>
            <person name="Aksoy S."/>
            <person name="Warren W."/>
            <person name="Wilson R.K."/>
        </authorList>
    </citation>
    <scope>NUCLEOTIDE SEQUENCE [LARGE SCALE GENOMIC DNA]</scope>
    <source>
        <strain evidence="2">IAEA</strain>
    </source>
</reference>
<evidence type="ECO:0000313" key="1">
    <source>
        <dbReference type="EnsemblMetazoa" id="GPAI020209-PA"/>
    </source>
</evidence>
<keyword evidence="2" id="KW-1185">Reference proteome</keyword>
<dbReference type="AlphaFoldDB" id="A0A1A9ZNL6"/>
<dbReference type="VEuPathDB" id="VectorBase:GPAI020209"/>
<proteinExistence type="predicted"/>